<dbReference type="GO" id="GO:0006897">
    <property type="term" value="P:endocytosis"/>
    <property type="evidence" value="ECO:0007669"/>
    <property type="project" value="TreeGrafter"/>
</dbReference>
<organism evidence="1 2">
    <name type="scientific">Strongylus vulgaris</name>
    <name type="common">Blood worm</name>
    <dbReference type="NCBI Taxonomy" id="40348"/>
    <lineage>
        <taxon>Eukaryota</taxon>
        <taxon>Metazoa</taxon>
        <taxon>Ecdysozoa</taxon>
        <taxon>Nematoda</taxon>
        <taxon>Chromadorea</taxon>
        <taxon>Rhabditida</taxon>
        <taxon>Rhabditina</taxon>
        <taxon>Rhabditomorpha</taxon>
        <taxon>Strongyloidea</taxon>
        <taxon>Strongylidae</taxon>
        <taxon>Strongylus</taxon>
    </lineage>
</organism>
<dbReference type="GO" id="GO:0005886">
    <property type="term" value="C:plasma membrane"/>
    <property type="evidence" value="ECO:0007669"/>
    <property type="project" value="TreeGrafter"/>
</dbReference>
<accession>A0A3P7JUW0</accession>
<evidence type="ECO:0000313" key="1">
    <source>
        <dbReference type="EMBL" id="VDM82674.1"/>
    </source>
</evidence>
<evidence type="ECO:0000313" key="2">
    <source>
        <dbReference type="Proteomes" id="UP000270094"/>
    </source>
</evidence>
<dbReference type="PANTHER" id="PTHR10796:SF96">
    <property type="entry name" value="PATCHED-RELATED PROTEIN 9"/>
    <property type="match status" value="1"/>
</dbReference>
<reference evidence="1 2" key="1">
    <citation type="submission" date="2018-11" db="EMBL/GenBank/DDBJ databases">
        <authorList>
            <consortium name="Pathogen Informatics"/>
        </authorList>
    </citation>
    <scope>NUCLEOTIDE SEQUENCE [LARGE SCALE GENOMIC DNA]</scope>
</reference>
<gene>
    <name evidence="1" type="ORF">SVUK_LOCUS17672</name>
</gene>
<dbReference type="PANTHER" id="PTHR10796">
    <property type="entry name" value="PATCHED-RELATED"/>
    <property type="match status" value="1"/>
</dbReference>
<dbReference type="AlphaFoldDB" id="A0A3P7JUW0"/>
<dbReference type="EMBL" id="UYYB01118793">
    <property type="protein sequence ID" value="VDM82674.1"/>
    <property type="molecule type" value="Genomic_DNA"/>
</dbReference>
<dbReference type="OrthoDB" id="5860694at2759"/>
<name>A0A3P7JUW0_STRVU</name>
<sequence length="268" mass="30210">MESISDFKKLISLFPPHDAQRDTYSVFGSKFASILFENVDGNAVTPQAIDELARLHRSIMRLKTRDKTSFSTICLRQLDSCALHPIGYALEDEDPVLSVQFLLRYPMLKFGDLTIDNALVLGDVKVDHATRDKTSFSTICLRQLDSCALHPIGYALEDEDPVLSVQFLLRYPMLKFGDLTIDNALVLGDVKVDHAKEDDDGNAPVISAKAIRLFYLLEPTMEAERWIEVFLEHMIGYHTNSSHIFYTSSKSLASEMERNGVVSILSKF</sequence>
<proteinExistence type="predicted"/>
<protein>
    <submittedName>
        <fullName evidence="1">Uncharacterized protein</fullName>
    </submittedName>
</protein>
<dbReference type="GO" id="GO:0018996">
    <property type="term" value="P:molting cycle, collagen and cuticulin-based cuticle"/>
    <property type="evidence" value="ECO:0007669"/>
    <property type="project" value="TreeGrafter"/>
</dbReference>
<dbReference type="Proteomes" id="UP000270094">
    <property type="component" value="Unassembled WGS sequence"/>
</dbReference>
<dbReference type="GO" id="GO:0030659">
    <property type="term" value="C:cytoplasmic vesicle membrane"/>
    <property type="evidence" value="ECO:0007669"/>
    <property type="project" value="TreeGrafter"/>
</dbReference>
<keyword evidence="2" id="KW-1185">Reference proteome</keyword>
<dbReference type="InterPro" id="IPR051697">
    <property type="entry name" value="Patched_domain-protein"/>
</dbReference>